<feature type="chain" id="PRO_5002044257" evidence="1">
    <location>
        <begin position="27"/>
        <end position="44"/>
    </location>
</feature>
<organism evidence="2">
    <name type="scientific">Arundo donax</name>
    <name type="common">Giant reed</name>
    <name type="synonym">Donax arundinaceus</name>
    <dbReference type="NCBI Taxonomy" id="35708"/>
    <lineage>
        <taxon>Eukaryota</taxon>
        <taxon>Viridiplantae</taxon>
        <taxon>Streptophyta</taxon>
        <taxon>Embryophyta</taxon>
        <taxon>Tracheophyta</taxon>
        <taxon>Spermatophyta</taxon>
        <taxon>Magnoliopsida</taxon>
        <taxon>Liliopsida</taxon>
        <taxon>Poales</taxon>
        <taxon>Poaceae</taxon>
        <taxon>PACMAD clade</taxon>
        <taxon>Arundinoideae</taxon>
        <taxon>Arundineae</taxon>
        <taxon>Arundo</taxon>
    </lineage>
</organism>
<evidence type="ECO:0000313" key="2">
    <source>
        <dbReference type="EMBL" id="JAD65326.1"/>
    </source>
</evidence>
<reference evidence="2" key="2">
    <citation type="journal article" date="2015" name="Data Brief">
        <title>Shoot transcriptome of the giant reed, Arundo donax.</title>
        <authorList>
            <person name="Barrero R.A."/>
            <person name="Guerrero F.D."/>
            <person name="Moolhuijzen P."/>
            <person name="Goolsby J.A."/>
            <person name="Tidwell J."/>
            <person name="Bellgard S.E."/>
            <person name="Bellgard M.I."/>
        </authorList>
    </citation>
    <scope>NUCLEOTIDE SEQUENCE</scope>
    <source>
        <tissue evidence="2">Shoot tissue taken approximately 20 cm above the soil surface</tissue>
    </source>
</reference>
<feature type="signal peptide" evidence="1">
    <location>
        <begin position="1"/>
        <end position="26"/>
    </location>
</feature>
<dbReference type="EMBL" id="GBRH01232569">
    <property type="protein sequence ID" value="JAD65326.1"/>
    <property type="molecule type" value="Transcribed_RNA"/>
</dbReference>
<name>A0A0A9BPL5_ARUDO</name>
<reference evidence="2" key="1">
    <citation type="submission" date="2014-09" db="EMBL/GenBank/DDBJ databases">
        <authorList>
            <person name="Magalhaes I.L.F."/>
            <person name="Oliveira U."/>
            <person name="Santos F.R."/>
            <person name="Vidigal T.H.D.A."/>
            <person name="Brescovit A.D."/>
            <person name="Santos A.J."/>
        </authorList>
    </citation>
    <scope>NUCLEOTIDE SEQUENCE</scope>
    <source>
        <tissue evidence="2">Shoot tissue taken approximately 20 cm above the soil surface</tissue>
    </source>
</reference>
<accession>A0A0A9BPL5</accession>
<keyword evidence="1" id="KW-0732">Signal</keyword>
<dbReference type="AlphaFoldDB" id="A0A0A9BPL5"/>
<evidence type="ECO:0000256" key="1">
    <source>
        <dbReference type="SAM" id="SignalP"/>
    </source>
</evidence>
<protein>
    <submittedName>
        <fullName evidence="2">Uncharacterized protein</fullName>
    </submittedName>
</protein>
<proteinExistence type="predicted"/>
<sequence>MGSAAWSGLLVAACLVLLETLHRAIGGYPSSNELFLDFESCLRM</sequence>